<dbReference type="GO" id="GO:0000974">
    <property type="term" value="C:Prp19 complex"/>
    <property type="evidence" value="ECO:0007669"/>
    <property type="project" value="InterPro"/>
</dbReference>
<keyword evidence="4" id="KW-0732">Signal</keyword>
<sequence length="285" mass="31715">MYCWSVGLAALALRSSAVARGLARPAEVGAGGARAGPLTPLQRAEELLKAEMLTMLHYDALHDPPPGVDKKRLVQLQASHLAHLEAHPYEQFTAEELGAARAALAREADVVRAGMAHGDLGLDAYTQVWEECLAQVLFLPGQNRYTRANLASKKDRLESAEKKLEQNRSHMAKEAKKCSKMEKKLRVLTGGYQSRTASLVKQFQELQDQIEQANLELSTFKFLAEQEKAAIPRRVESLTDDVNRQTEREKVLQKRYAELQAELEDLHKGRQAKDAAPPKPVETDT</sequence>
<evidence type="ECO:0000259" key="5">
    <source>
        <dbReference type="Pfam" id="PF11831"/>
    </source>
</evidence>
<accession>A0A8J9YFU6</accession>
<keyword evidence="1" id="KW-0238">DNA-binding</keyword>
<proteinExistence type="predicted"/>
<dbReference type="OrthoDB" id="1410009at2759"/>
<dbReference type="GO" id="GO:0000398">
    <property type="term" value="P:mRNA splicing, via spliceosome"/>
    <property type="evidence" value="ECO:0007669"/>
    <property type="project" value="InterPro"/>
</dbReference>
<reference evidence="6" key="1">
    <citation type="submission" date="2021-12" db="EMBL/GenBank/DDBJ databases">
        <authorList>
            <person name="Martin H S."/>
        </authorList>
    </citation>
    <scope>NUCLEOTIDE SEQUENCE</scope>
</reference>
<protein>
    <recommendedName>
        <fullName evidence="5">Pre-mRNA splicing factor component Cdc5p/Cef1 C-terminal domain-containing protein</fullName>
    </recommendedName>
</protein>
<dbReference type="Gene3D" id="1.10.287.1490">
    <property type="match status" value="1"/>
</dbReference>
<dbReference type="GO" id="GO:0000981">
    <property type="term" value="F:DNA-binding transcription factor activity, RNA polymerase II-specific"/>
    <property type="evidence" value="ECO:0007669"/>
    <property type="project" value="TreeGrafter"/>
</dbReference>
<feature type="compositionally biased region" description="Basic and acidic residues" evidence="3">
    <location>
        <begin position="264"/>
        <end position="273"/>
    </location>
</feature>
<dbReference type="InterPro" id="IPR047242">
    <property type="entry name" value="CDC5L/Cef1"/>
</dbReference>
<dbReference type="Pfam" id="PF11831">
    <property type="entry name" value="Myb_Cef"/>
    <property type="match status" value="1"/>
</dbReference>
<organism evidence="6 7">
    <name type="scientific">Brenthis ino</name>
    <name type="common">lesser marbled fritillary</name>
    <dbReference type="NCBI Taxonomy" id="405034"/>
    <lineage>
        <taxon>Eukaryota</taxon>
        <taxon>Metazoa</taxon>
        <taxon>Ecdysozoa</taxon>
        <taxon>Arthropoda</taxon>
        <taxon>Hexapoda</taxon>
        <taxon>Insecta</taxon>
        <taxon>Pterygota</taxon>
        <taxon>Neoptera</taxon>
        <taxon>Endopterygota</taxon>
        <taxon>Lepidoptera</taxon>
        <taxon>Glossata</taxon>
        <taxon>Ditrysia</taxon>
        <taxon>Papilionoidea</taxon>
        <taxon>Nymphalidae</taxon>
        <taxon>Heliconiinae</taxon>
        <taxon>Argynnini</taxon>
        <taxon>Brenthis</taxon>
    </lineage>
</organism>
<evidence type="ECO:0000256" key="1">
    <source>
        <dbReference type="ARBA" id="ARBA00023125"/>
    </source>
</evidence>
<dbReference type="AlphaFoldDB" id="A0A8J9YFU6"/>
<evidence type="ECO:0000256" key="3">
    <source>
        <dbReference type="SAM" id="MobiDB-lite"/>
    </source>
</evidence>
<evidence type="ECO:0000313" key="7">
    <source>
        <dbReference type="Proteomes" id="UP000838878"/>
    </source>
</evidence>
<keyword evidence="7" id="KW-1185">Reference proteome</keyword>
<gene>
    <name evidence="6" type="ORF">BINO364_LOCUS14401</name>
</gene>
<name>A0A8J9YFU6_9NEOP</name>
<evidence type="ECO:0000256" key="2">
    <source>
        <dbReference type="ARBA" id="ARBA00023242"/>
    </source>
</evidence>
<dbReference type="GO" id="GO:0005681">
    <property type="term" value="C:spliceosomal complex"/>
    <property type="evidence" value="ECO:0007669"/>
    <property type="project" value="TreeGrafter"/>
</dbReference>
<feature type="region of interest" description="Disordered" evidence="3">
    <location>
        <begin position="264"/>
        <end position="285"/>
    </location>
</feature>
<evidence type="ECO:0000256" key="4">
    <source>
        <dbReference type="SAM" id="SignalP"/>
    </source>
</evidence>
<dbReference type="GO" id="GO:0000977">
    <property type="term" value="F:RNA polymerase II transcription regulatory region sequence-specific DNA binding"/>
    <property type="evidence" value="ECO:0007669"/>
    <property type="project" value="TreeGrafter"/>
</dbReference>
<dbReference type="InterPro" id="IPR021786">
    <property type="entry name" value="Cdc5p/Cef1_C"/>
</dbReference>
<keyword evidence="2" id="KW-0539">Nucleus</keyword>
<dbReference type="EMBL" id="OV170228">
    <property type="protein sequence ID" value="CAH0729284.1"/>
    <property type="molecule type" value="Genomic_DNA"/>
</dbReference>
<feature type="non-terminal residue" evidence="6">
    <location>
        <position position="285"/>
    </location>
</feature>
<feature type="domain" description="Pre-mRNA splicing factor component Cdc5p/Cef1 C-terminal" evidence="5">
    <location>
        <begin position="9"/>
        <end position="121"/>
    </location>
</feature>
<dbReference type="PANTHER" id="PTHR45885">
    <property type="entry name" value="CELL DIVISION CYCLE 5-LIKE PROTEIN"/>
    <property type="match status" value="1"/>
</dbReference>
<feature type="chain" id="PRO_5035423102" description="Pre-mRNA splicing factor component Cdc5p/Cef1 C-terminal domain-containing protein" evidence="4">
    <location>
        <begin position="20"/>
        <end position="285"/>
    </location>
</feature>
<dbReference type="Proteomes" id="UP000838878">
    <property type="component" value="Chromosome 8"/>
</dbReference>
<feature type="signal peptide" evidence="4">
    <location>
        <begin position="1"/>
        <end position="19"/>
    </location>
</feature>
<evidence type="ECO:0000313" key="6">
    <source>
        <dbReference type="EMBL" id="CAH0729284.1"/>
    </source>
</evidence>
<dbReference type="PANTHER" id="PTHR45885:SF1">
    <property type="entry name" value="CELL DIVISION CYCLE 5-LIKE PROTEIN"/>
    <property type="match status" value="1"/>
</dbReference>